<dbReference type="PANTHER" id="PTHR13405:SF11">
    <property type="entry name" value="NUCLEAR PORE COMPLEX PROTEIN NUP133"/>
    <property type="match status" value="1"/>
</dbReference>
<evidence type="ECO:0000256" key="3">
    <source>
        <dbReference type="ARBA" id="ARBA00022816"/>
    </source>
</evidence>
<keyword evidence="5" id="KW-0811">Translocation</keyword>
<comment type="subcellular location">
    <subcellularLocation>
        <location evidence="1">Nucleus envelope</location>
    </subcellularLocation>
</comment>
<feature type="domain" description="Nucleoporin Nup133/Nup155-like C-terminal" evidence="7">
    <location>
        <begin position="4"/>
        <end position="171"/>
    </location>
</feature>
<evidence type="ECO:0000256" key="4">
    <source>
        <dbReference type="ARBA" id="ARBA00022927"/>
    </source>
</evidence>
<keyword evidence="3" id="KW-0509">mRNA transport</keyword>
<gene>
    <name evidence="8" type="ORF">g.39826</name>
</gene>
<dbReference type="Gene3D" id="1.25.40.700">
    <property type="match status" value="1"/>
</dbReference>
<dbReference type="PANTHER" id="PTHR13405">
    <property type="entry name" value="NUCLEAR PORE COMPLEX PROTEIN NUP133"/>
    <property type="match status" value="1"/>
</dbReference>
<evidence type="ECO:0000259" key="7">
    <source>
        <dbReference type="Pfam" id="PF03177"/>
    </source>
</evidence>
<evidence type="ECO:0000256" key="6">
    <source>
        <dbReference type="ARBA" id="ARBA00023242"/>
    </source>
</evidence>
<evidence type="ECO:0000313" key="8">
    <source>
        <dbReference type="EMBL" id="JAT07337.1"/>
    </source>
</evidence>
<accession>A0A1B6K7B6</accession>
<dbReference type="GO" id="GO:0006606">
    <property type="term" value="P:protein import into nucleus"/>
    <property type="evidence" value="ECO:0007669"/>
    <property type="project" value="TreeGrafter"/>
</dbReference>
<dbReference type="InterPro" id="IPR037624">
    <property type="entry name" value="Nup133-like"/>
</dbReference>
<keyword evidence="2" id="KW-0813">Transport</keyword>
<evidence type="ECO:0000256" key="1">
    <source>
        <dbReference type="ARBA" id="ARBA00004259"/>
    </source>
</evidence>
<dbReference type="InterPro" id="IPR007187">
    <property type="entry name" value="Nucleoporin_Nup133/Nup155_C"/>
</dbReference>
<keyword evidence="6" id="KW-0539">Nucleus</keyword>
<dbReference type="Pfam" id="PF03177">
    <property type="entry name" value="Nucleoporin_C"/>
    <property type="match status" value="1"/>
</dbReference>
<name>A0A1B6K7B6_9HEMI</name>
<sequence length="302" mass="34817">MDEEEYERAAMLAEKYLDFQVLVDICQKTNNREKLNSYIEKFSDQGFSKFLFTWYIREHKQASLVQHCNERGGEQLVPLLSEQPSLSWLHDLALRQYRQAADTLTGLAQQETQLLQRKKSQLSLAKLALLASPDPCPGLEELNSALTLIAYQEQLPSTLLTSYGYDSDNMRLFSPSELIKLYISDENPASDDCITFTTALDVLSYVEHEQDRDELNSEIWTKAVLKDSWIDMDPNSPQSVVQQMFIFRLIDLCILRRCEDMVPSIEDLLACEELATLKENSTFLYLLQVGYEHFTKHTVMAM</sequence>
<reference evidence="8" key="1">
    <citation type="submission" date="2015-11" db="EMBL/GenBank/DDBJ databases">
        <title>De novo transcriptome assembly of four potential Pierce s Disease insect vectors from Arizona vineyards.</title>
        <authorList>
            <person name="Tassone E.E."/>
        </authorList>
    </citation>
    <scope>NUCLEOTIDE SEQUENCE</scope>
</reference>
<dbReference type="EMBL" id="GECU01000370">
    <property type="protein sequence ID" value="JAT07337.1"/>
    <property type="molecule type" value="Transcribed_RNA"/>
</dbReference>
<dbReference type="GO" id="GO:0016973">
    <property type="term" value="P:poly(A)+ mRNA export from nucleus"/>
    <property type="evidence" value="ECO:0007669"/>
    <property type="project" value="TreeGrafter"/>
</dbReference>
<proteinExistence type="predicted"/>
<evidence type="ECO:0000256" key="2">
    <source>
        <dbReference type="ARBA" id="ARBA00022448"/>
    </source>
</evidence>
<dbReference type="AlphaFoldDB" id="A0A1B6K7B6"/>
<evidence type="ECO:0000256" key="5">
    <source>
        <dbReference type="ARBA" id="ARBA00023010"/>
    </source>
</evidence>
<dbReference type="GO" id="GO:0000972">
    <property type="term" value="P:transcription-dependent tethering of RNA polymerase II gene DNA at nuclear periphery"/>
    <property type="evidence" value="ECO:0007669"/>
    <property type="project" value="TreeGrafter"/>
</dbReference>
<keyword evidence="4" id="KW-0653">Protein transport</keyword>
<dbReference type="GO" id="GO:0031080">
    <property type="term" value="C:nuclear pore outer ring"/>
    <property type="evidence" value="ECO:0007669"/>
    <property type="project" value="TreeGrafter"/>
</dbReference>
<protein>
    <recommendedName>
        <fullName evidence="7">Nucleoporin Nup133/Nup155-like C-terminal domain-containing protein</fullName>
    </recommendedName>
</protein>
<dbReference type="GO" id="GO:0017056">
    <property type="term" value="F:structural constituent of nuclear pore"/>
    <property type="evidence" value="ECO:0007669"/>
    <property type="project" value="InterPro"/>
</dbReference>
<organism evidence="8">
    <name type="scientific">Homalodisca liturata</name>
    <dbReference type="NCBI Taxonomy" id="320908"/>
    <lineage>
        <taxon>Eukaryota</taxon>
        <taxon>Metazoa</taxon>
        <taxon>Ecdysozoa</taxon>
        <taxon>Arthropoda</taxon>
        <taxon>Hexapoda</taxon>
        <taxon>Insecta</taxon>
        <taxon>Pterygota</taxon>
        <taxon>Neoptera</taxon>
        <taxon>Paraneoptera</taxon>
        <taxon>Hemiptera</taxon>
        <taxon>Auchenorrhyncha</taxon>
        <taxon>Membracoidea</taxon>
        <taxon>Cicadellidae</taxon>
        <taxon>Cicadellinae</taxon>
        <taxon>Proconiini</taxon>
        <taxon>Homalodisca</taxon>
    </lineage>
</organism>
<dbReference type="Gene3D" id="1.20.58.1380">
    <property type="match status" value="1"/>
</dbReference>